<dbReference type="RefSeq" id="XP_013336709.1">
    <property type="nucleotide sequence ID" value="XM_013481255.1"/>
</dbReference>
<proteinExistence type="predicted"/>
<sequence>MVVKPPAAAIRASSGFSSPAAAGVNCSSDRCRSRKENGDRPSSSMCPAFPFTRVTDNTIHWLPSLARAKIRQGTSFSRLSAAARGDSSSADVQAVEEKALAAIKREQWSVPRAAIVLFSAQWNQASRELQQLLSIRLSATAPFISSKNETGKAVAAEFAVVSSEEAPLLLKVFGVSALPHCLLMVNGRVVYAVSSKSPAGSTVGDTACVWAVESAVRRRSPRDLNEIETLLHILKEDLMPPADANEHTRPSPSPRRAFGVRNMKEGPAFHFSLRPENSDRHQPASRAGYLLDSDERAAQLAALATVALFDVPEVHTLDLQALHELLSWTMQSKTGGEQERSGKGGAANKSQKEAPFVRAGLRTTLEKLIEREEPQWAPDDCPIIRRLPLYNQCLLNKSLFAKARGAQPRLSPRPTSESSITTTTITTTKGAGTSEETTESIRTLFSHECFKVELWMLAEWLARTRRCLAARLFLEKDEALGLELAMTAHVEWLKGAAQRNYMQVNVAGYQGKTACGGRGTAVSQTKSREGTLQEEIKKKHGVHPFNVWFEPRAPSAGRTLLACMYTALGPDDRRVQQTIGRFVAAIKAHEFYPVKFPHTKARRGGKPRMMRGRSGRWFWLGPYWKPPWAPKRISFTEDWHLTNVAA</sequence>
<dbReference type="GeneID" id="25334043"/>
<evidence type="ECO:0000256" key="1">
    <source>
        <dbReference type="SAM" id="MobiDB-lite"/>
    </source>
</evidence>
<dbReference type="Proteomes" id="UP000030763">
    <property type="component" value="Unassembled WGS sequence"/>
</dbReference>
<accession>U6MCA2</accession>
<evidence type="ECO:0000313" key="3">
    <source>
        <dbReference type="Proteomes" id="UP000030763"/>
    </source>
</evidence>
<dbReference type="OMA" id="WAPKRIS"/>
<feature type="region of interest" description="Disordered" evidence="1">
    <location>
        <begin position="333"/>
        <end position="354"/>
    </location>
</feature>
<gene>
    <name evidence="2" type="ORF">EMWEY_00000570</name>
</gene>
<dbReference type="VEuPathDB" id="ToxoDB:EMWEY_00000570"/>
<dbReference type="EMBL" id="HG721241">
    <property type="protein sequence ID" value="CDJ60064.1"/>
    <property type="molecule type" value="Genomic_DNA"/>
</dbReference>
<name>U6MCA2_EIMMA</name>
<reference evidence="2" key="1">
    <citation type="submission" date="2013-10" db="EMBL/GenBank/DDBJ databases">
        <title>Genomic analysis of the causative agents of coccidiosis in chickens.</title>
        <authorList>
            <person name="Reid A.J."/>
            <person name="Blake D."/>
            <person name="Billington K."/>
            <person name="Browne H."/>
            <person name="Dunn M."/>
            <person name="Hung S."/>
            <person name="Kawahara F."/>
            <person name="Miranda-Saavedra D."/>
            <person name="Mourier T."/>
            <person name="Nagra H."/>
            <person name="Otto T.D."/>
            <person name="Rawlings N."/>
            <person name="Sanchez A."/>
            <person name="Sanders M."/>
            <person name="Subramaniam C."/>
            <person name="Tay Y."/>
            <person name="Dear P."/>
            <person name="Doerig C."/>
            <person name="Gruber A."/>
            <person name="Parkinson J."/>
            <person name="Shirley M."/>
            <person name="Wan K.L."/>
            <person name="Berriman M."/>
            <person name="Tomley F."/>
            <person name="Pain A."/>
        </authorList>
    </citation>
    <scope>NUCLEOTIDE SEQUENCE [LARGE SCALE GENOMIC DNA]</scope>
    <source>
        <strain evidence="2">Weybridge</strain>
    </source>
</reference>
<organism evidence="2 3">
    <name type="scientific">Eimeria maxima</name>
    <name type="common">Coccidian parasite</name>
    <dbReference type="NCBI Taxonomy" id="5804"/>
    <lineage>
        <taxon>Eukaryota</taxon>
        <taxon>Sar</taxon>
        <taxon>Alveolata</taxon>
        <taxon>Apicomplexa</taxon>
        <taxon>Conoidasida</taxon>
        <taxon>Coccidia</taxon>
        <taxon>Eucoccidiorida</taxon>
        <taxon>Eimeriorina</taxon>
        <taxon>Eimeriidae</taxon>
        <taxon>Eimeria</taxon>
    </lineage>
</organism>
<evidence type="ECO:0000313" key="2">
    <source>
        <dbReference type="EMBL" id="CDJ60064.1"/>
    </source>
</evidence>
<feature type="region of interest" description="Disordered" evidence="1">
    <location>
        <begin position="406"/>
        <end position="436"/>
    </location>
</feature>
<dbReference type="OrthoDB" id="347413at2759"/>
<feature type="compositionally biased region" description="Low complexity" evidence="1">
    <location>
        <begin position="415"/>
        <end position="435"/>
    </location>
</feature>
<keyword evidence="3" id="KW-1185">Reference proteome</keyword>
<protein>
    <submittedName>
        <fullName evidence="2">Uncharacterized protein</fullName>
    </submittedName>
</protein>
<dbReference type="AlphaFoldDB" id="U6MCA2"/>
<reference evidence="2" key="2">
    <citation type="submission" date="2013-10" db="EMBL/GenBank/DDBJ databases">
        <authorList>
            <person name="Aslett M."/>
        </authorList>
    </citation>
    <scope>NUCLEOTIDE SEQUENCE [LARGE SCALE GENOMIC DNA]</scope>
    <source>
        <strain evidence="2">Weybridge</strain>
    </source>
</reference>